<accession>A0A2I1GTH3</accession>
<sequence>MLSDRKEILNRQIHPIAGNPSLYEFFRLLATGEISPEIFINNNYHDFLLKAKVGNSLKDEVVNINIQCELNEILQTFGNLFYLNYKYQKTINHLYEKKKMHLENLCLVPPNFLYLNNTNMDNNNMINK</sequence>
<name>A0A2I1GTH3_9GLOM</name>
<dbReference type="AlphaFoldDB" id="A0A2I1GTH3"/>
<gene>
    <name evidence="1" type="ORF">RhiirA4_466140</name>
</gene>
<keyword evidence="2" id="KW-1185">Reference proteome</keyword>
<dbReference type="EMBL" id="LLXI01000803">
    <property type="protein sequence ID" value="PKY49949.1"/>
    <property type="molecule type" value="Genomic_DNA"/>
</dbReference>
<comment type="caution">
    <text evidence="1">The sequence shown here is derived from an EMBL/GenBank/DDBJ whole genome shotgun (WGS) entry which is preliminary data.</text>
</comment>
<dbReference type="Proteomes" id="UP000234323">
    <property type="component" value="Unassembled WGS sequence"/>
</dbReference>
<evidence type="ECO:0000313" key="1">
    <source>
        <dbReference type="EMBL" id="PKY49949.1"/>
    </source>
</evidence>
<organism evidence="1 2">
    <name type="scientific">Rhizophagus irregularis</name>
    <dbReference type="NCBI Taxonomy" id="588596"/>
    <lineage>
        <taxon>Eukaryota</taxon>
        <taxon>Fungi</taxon>
        <taxon>Fungi incertae sedis</taxon>
        <taxon>Mucoromycota</taxon>
        <taxon>Glomeromycotina</taxon>
        <taxon>Glomeromycetes</taxon>
        <taxon>Glomerales</taxon>
        <taxon>Glomeraceae</taxon>
        <taxon>Rhizophagus</taxon>
    </lineage>
</organism>
<reference evidence="1 2" key="1">
    <citation type="submission" date="2015-10" db="EMBL/GenBank/DDBJ databases">
        <title>Genome analyses suggest a sexual origin of heterokaryosis in a supposedly ancient asexual fungus.</title>
        <authorList>
            <person name="Ropars J."/>
            <person name="Sedzielewska K."/>
            <person name="Noel J."/>
            <person name="Charron P."/>
            <person name="Farinelli L."/>
            <person name="Marton T."/>
            <person name="Kruger M."/>
            <person name="Pelin A."/>
            <person name="Brachmann A."/>
            <person name="Corradi N."/>
        </authorList>
    </citation>
    <scope>NUCLEOTIDE SEQUENCE [LARGE SCALE GENOMIC DNA]</scope>
    <source>
        <strain evidence="1 2">A4</strain>
    </source>
</reference>
<evidence type="ECO:0000313" key="2">
    <source>
        <dbReference type="Proteomes" id="UP000234323"/>
    </source>
</evidence>
<proteinExistence type="predicted"/>
<protein>
    <submittedName>
        <fullName evidence="1">Uncharacterized protein</fullName>
    </submittedName>
</protein>